<evidence type="ECO:0000313" key="5">
    <source>
        <dbReference type="Proteomes" id="UP000515237"/>
    </source>
</evidence>
<gene>
    <name evidence="4" type="ORF">HUW51_08810</name>
</gene>
<name>A0A7G7G6P3_9BACT</name>
<keyword evidence="2" id="KW-0784">Thiamine biosynthesis</keyword>
<sequence length="211" mass="23070">MAQNTEIFNGIYLIVDANLAEGTLQNKLEQALKSGIHLVQLYNTENVLESKIDFICVLCHAYQVPVLVNNNWPLLQTTLVDGVHFDGIPEDLAEIKQAVNKNFYKGITCSNDLAVVQWADENQFDYISFCSLFPSSTAGACEIVAFDTIQQARAITTLPLFAAGGIYLDNLNQLADLPLSGIAVVSGIMAAPDIAATTKKYVQELKNLKKS</sequence>
<dbReference type="PANTHER" id="PTHR20857">
    <property type="entry name" value="THIAMINE-PHOSPHATE PYROPHOSPHORYLASE"/>
    <property type="match status" value="1"/>
</dbReference>
<dbReference type="SUPFAM" id="SSF51391">
    <property type="entry name" value="Thiamin phosphate synthase"/>
    <property type="match status" value="1"/>
</dbReference>
<dbReference type="KEGG" id="aswu:HUW51_08810"/>
<dbReference type="AlphaFoldDB" id="A0A7G7G6P3"/>
<dbReference type="EMBL" id="CP055156">
    <property type="protein sequence ID" value="QNF32827.1"/>
    <property type="molecule type" value="Genomic_DNA"/>
</dbReference>
<dbReference type="PANTHER" id="PTHR20857:SF23">
    <property type="entry name" value="THIAMINE BIOSYNTHETIC BIFUNCTIONAL ENZYME"/>
    <property type="match status" value="1"/>
</dbReference>
<evidence type="ECO:0000256" key="2">
    <source>
        <dbReference type="ARBA" id="ARBA00022977"/>
    </source>
</evidence>
<dbReference type="Gene3D" id="3.20.20.70">
    <property type="entry name" value="Aldolase class I"/>
    <property type="match status" value="1"/>
</dbReference>
<dbReference type="RefSeq" id="WP_185273605.1">
    <property type="nucleotide sequence ID" value="NZ_CP055156.1"/>
</dbReference>
<keyword evidence="5" id="KW-1185">Reference proteome</keyword>
<dbReference type="Proteomes" id="UP000515237">
    <property type="component" value="Chromosome"/>
</dbReference>
<dbReference type="GO" id="GO:0004789">
    <property type="term" value="F:thiamine-phosphate diphosphorylase activity"/>
    <property type="evidence" value="ECO:0007669"/>
    <property type="project" value="TreeGrafter"/>
</dbReference>
<dbReference type="InterPro" id="IPR022998">
    <property type="entry name" value="ThiamineP_synth_TenI"/>
</dbReference>
<comment type="pathway">
    <text evidence="1">Cofactor biosynthesis; thiamine diphosphate biosynthesis.</text>
</comment>
<dbReference type="GO" id="GO:0009228">
    <property type="term" value="P:thiamine biosynthetic process"/>
    <property type="evidence" value="ECO:0007669"/>
    <property type="project" value="UniProtKB-KW"/>
</dbReference>
<dbReference type="InterPro" id="IPR013785">
    <property type="entry name" value="Aldolase_TIM"/>
</dbReference>
<protein>
    <submittedName>
        <fullName evidence="4">Thiamine phosphate synthase</fullName>
    </submittedName>
</protein>
<reference evidence="4 5" key="1">
    <citation type="journal article" date="2018" name="Int. J. Syst. Evol. Microbiol.">
        <title>Adhaeribacter swui sp. nov., isolated from wet mud.</title>
        <authorList>
            <person name="Kim D.U."/>
            <person name="Kim K.W."/>
            <person name="Kang M.S."/>
            <person name="Kim J.Y."/>
            <person name="Jang J.H."/>
            <person name="Kim M.K."/>
        </authorList>
    </citation>
    <scope>NUCLEOTIDE SEQUENCE [LARGE SCALE GENOMIC DNA]</scope>
    <source>
        <strain evidence="4 5">KCTC 52873</strain>
    </source>
</reference>
<evidence type="ECO:0000256" key="1">
    <source>
        <dbReference type="ARBA" id="ARBA00004948"/>
    </source>
</evidence>
<dbReference type="GO" id="GO:0005737">
    <property type="term" value="C:cytoplasm"/>
    <property type="evidence" value="ECO:0007669"/>
    <property type="project" value="TreeGrafter"/>
</dbReference>
<dbReference type="InterPro" id="IPR036206">
    <property type="entry name" value="ThiamineP_synth_sf"/>
</dbReference>
<proteinExistence type="predicted"/>
<accession>A0A7G7G6P3</accession>
<dbReference type="Pfam" id="PF02581">
    <property type="entry name" value="TMP-TENI"/>
    <property type="match status" value="1"/>
</dbReference>
<organism evidence="4 5">
    <name type="scientific">Adhaeribacter swui</name>
    <dbReference type="NCBI Taxonomy" id="2086471"/>
    <lineage>
        <taxon>Bacteria</taxon>
        <taxon>Pseudomonadati</taxon>
        <taxon>Bacteroidota</taxon>
        <taxon>Cytophagia</taxon>
        <taxon>Cytophagales</taxon>
        <taxon>Hymenobacteraceae</taxon>
        <taxon>Adhaeribacter</taxon>
    </lineage>
</organism>
<feature type="domain" description="Thiamine phosphate synthase/TenI" evidence="3">
    <location>
        <begin position="11"/>
        <end position="188"/>
    </location>
</feature>
<evidence type="ECO:0000259" key="3">
    <source>
        <dbReference type="Pfam" id="PF02581"/>
    </source>
</evidence>
<evidence type="ECO:0000313" key="4">
    <source>
        <dbReference type="EMBL" id="QNF32827.1"/>
    </source>
</evidence>
<dbReference type="CDD" id="cd00564">
    <property type="entry name" value="TMP_TenI"/>
    <property type="match status" value="1"/>
</dbReference>